<reference evidence="2" key="1">
    <citation type="journal article" date="2012" name="Jpn. J. Infect. Dis.">
        <title>Detection and characterization of p44/msp2 transcript variants of Anaplasma phagocytophilum from naturally infected ticks and wild deer in Japan.</title>
        <authorList>
            <person name="Gaowa H."/>
            <person name="Wuritu B."/>
            <person name="Wu D."/>
            <person name="Yoshikawa Y."/>
            <person name="Ohashi N."/>
            <person name="Kawamori F."/>
            <person name="Sugiyama K."/>
            <person name="Ohtake M."/>
            <person name="Ohashi M."/>
            <person name="Yamamoto S."/>
            <person name="Kitano T."/>
            <person name="Takada N."/>
            <person name="Kawabata H."/>
        </authorList>
    </citation>
    <scope>NUCLEOTIDE SEQUENCE</scope>
</reference>
<proteinExistence type="evidence at transcript level"/>
<accession>I0B469</accession>
<feature type="region of interest" description="Disordered" evidence="1">
    <location>
        <begin position="52"/>
        <end position="79"/>
    </location>
</feature>
<feature type="non-terminal residue" evidence="2">
    <location>
        <position position="148"/>
    </location>
</feature>
<feature type="non-terminal residue" evidence="2">
    <location>
        <position position="1"/>
    </location>
</feature>
<name>I0B469_ANAPH</name>
<organism evidence="2">
    <name type="scientific">Anaplasma phagocytophilum</name>
    <name type="common">Ehrlichia phagocytophila</name>
    <dbReference type="NCBI Taxonomy" id="948"/>
    <lineage>
        <taxon>Bacteria</taxon>
        <taxon>Pseudomonadati</taxon>
        <taxon>Pseudomonadota</taxon>
        <taxon>Alphaproteobacteria</taxon>
        <taxon>Rickettsiales</taxon>
        <taxon>Anaplasmataceae</taxon>
        <taxon>Anaplasma</taxon>
        <taxon>phagocytophilum group</taxon>
    </lineage>
</organism>
<dbReference type="EMBL" id="JN695824">
    <property type="protein sequence ID" value="AFH56379.1"/>
    <property type="molecule type" value="mRNA"/>
</dbReference>
<sequence length="148" mass="15066">AKELAYDVLLGRQDELAKALAKVPGKDIVAFAQALKASNKEIDGKICVGKAGGSGHSSNGGTAAGSCRNKTSNTSGQGLATAMTAPENWTNEAGNDAALGKNVDNVAEDLIAKLGKEEKEKVAGHLANTVEGGEVVEIRSVTSTSVMV</sequence>
<evidence type="ECO:0000313" key="2">
    <source>
        <dbReference type="EMBL" id="AFH56379.1"/>
    </source>
</evidence>
<feature type="compositionally biased region" description="Polar residues" evidence="1">
    <location>
        <begin position="68"/>
        <end position="78"/>
    </location>
</feature>
<protein>
    <submittedName>
        <fullName evidence="2">p44 major outer membrane protein</fullName>
    </submittedName>
</protein>
<evidence type="ECO:0000256" key="1">
    <source>
        <dbReference type="SAM" id="MobiDB-lite"/>
    </source>
</evidence>
<dbReference type="AlphaFoldDB" id="I0B469"/>